<reference evidence="3 4" key="1">
    <citation type="submission" date="2020-08" db="EMBL/GenBank/DDBJ databases">
        <title>Plant Genome Project.</title>
        <authorList>
            <person name="Zhang R.-G."/>
        </authorList>
    </citation>
    <scope>NUCLEOTIDE SEQUENCE [LARGE SCALE GENOMIC DNA]</scope>
    <source>
        <tissue evidence="3">Rhizome</tissue>
    </source>
</reference>
<feature type="domain" description="Fe2OG dioxygenase" evidence="2">
    <location>
        <begin position="237"/>
        <end position="367"/>
    </location>
</feature>
<protein>
    <recommendedName>
        <fullName evidence="2">Fe2OG dioxygenase domain-containing protein</fullName>
    </recommendedName>
</protein>
<dbReference type="GO" id="GO:0046872">
    <property type="term" value="F:metal ion binding"/>
    <property type="evidence" value="ECO:0007669"/>
    <property type="project" value="UniProtKB-KW"/>
</dbReference>
<dbReference type="Proteomes" id="UP000734854">
    <property type="component" value="Unassembled WGS sequence"/>
</dbReference>
<dbReference type="PANTHER" id="PTHR48253:SF2">
    <property type="entry name" value="ISOPENICILLIN N SYNTHASE-LIKE FE(2+) 2OG DIOXYGENASE DOMAIN-CONTAINING PROTEIN"/>
    <property type="match status" value="1"/>
</dbReference>
<comment type="caution">
    <text evidence="3">The sequence shown here is derived from an EMBL/GenBank/DDBJ whole genome shotgun (WGS) entry which is preliminary data.</text>
</comment>
<evidence type="ECO:0000313" key="4">
    <source>
        <dbReference type="Proteomes" id="UP000734854"/>
    </source>
</evidence>
<dbReference type="EMBL" id="JACMSC010000016">
    <property type="protein sequence ID" value="KAG6484080.1"/>
    <property type="molecule type" value="Genomic_DNA"/>
</dbReference>
<dbReference type="Gene3D" id="2.60.120.330">
    <property type="entry name" value="B-lactam Antibiotic, Isopenicillin N Synthase, Chain"/>
    <property type="match status" value="1"/>
</dbReference>
<dbReference type="InterPro" id="IPR005123">
    <property type="entry name" value="Oxoglu/Fe-dep_dioxygenase_dom"/>
</dbReference>
<name>A0A8J5KCD2_ZINOF</name>
<evidence type="ECO:0000256" key="1">
    <source>
        <dbReference type="RuleBase" id="RU003682"/>
    </source>
</evidence>
<proteinExistence type="inferred from homology"/>
<keyword evidence="1" id="KW-0479">Metal-binding</keyword>
<comment type="similarity">
    <text evidence="1">Belongs to the iron/ascorbate-dependent oxidoreductase family.</text>
</comment>
<dbReference type="AlphaFoldDB" id="A0A8J5KCD2"/>
<gene>
    <name evidence="3" type="ORF">ZIOFF_060874</name>
</gene>
<keyword evidence="1" id="KW-0408">Iron</keyword>
<dbReference type="PANTHER" id="PTHR48253">
    <property type="match status" value="1"/>
</dbReference>
<dbReference type="InterPro" id="IPR027443">
    <property type="entry name" value="IPNS-like_sf"/>
</dbReference>
<keyword evidence="4" id="KW-1185">Reference proteome</keyword>
<sequence>MAARSILEPLEICFSDLQLMSSHSPQLSPAELSRIESLTAAVMQALGPSGPGLLVITGVPRAPGLRRDLLPLARKIALLSRKDRARVLKDHSLGSDVPLKNPNRNVSSCALQLRYSQNLNSQLSSTTLKSPVENHYSGEGYPVNDCFDNLDYVEFKNLGTTFKELGLCMMELGIQLAEVCDRAIGYTELKQSIIDGSAKGRLIHYHSAIDNIILKETNTRKKEFKRKTQQAENGIFPSNRCTMQRYPKERISKSISNLWQQWHYDYGIFTVLTSPLFMVSCQAEDCSHISCCQQSSSPDAHAYLQLFDIKKNIIYFVRSPPESFIVQVGEAADILTRGKLCSTLHSVSRPTDIQNLSRETFVVFLQPAWDKVLSSSEFPCLDETSNQDAPELMQEILEKIPPLSIRYKKEMTFAEFSRETTKQYYSSSGTHK</sequence>
<evidence type="ECO:0000259" key="2">
    <source>
        <dbReference type="PROSITE" id="PS51471"/>
    </source>
</evidence>
<dbReference type="SUPFAM" id="SSF51197">
    <property type="entry name" value="Clavaminate synthase-like"/>
    <property type="match status" value="1"/>
</dbReference>
<dbReference type="GO" id="GO:0016491">
    <property type="term" value="F:oxidoreductase activity"/>
    <property type="evidence" value="ECO:0007669"/>
    <property type="project" value="UniProtKB-KW"/>
</dbReference>
<evidence type="ECO:0000313" key="3">
    <source>
        <dbReference type="EMBL" id="KAG6484080.1"/>
    </source>
</evidence>
<accession>A0A8J5KCD2</accession>
<organism evidence="3 4">
    <name type="scientific">Zingiber officinale</name>
    <name type="common">Ginger</name>
    <name type="synonym">Amomum zingiber</name>
    <dbReference type="NCBI Taxonomy" id="94328"/>
    <lineage>
        <taxon>Eukaryota</taxon>
        <taxon>Viridiplantae</taxon>
        <taxon>Streptophyta</taxon>
        <taxon>Embryophyta</taxon>
        <taxon>Tracheophyta</taxon>
        <taxon>Spermatophyta</taxon>
        <taxon>Magnoliopsida</taxon>
        <taxon>Liliopsida</taxon>
        <taxon>Zingiberales</taxon>
        <taxon>Zingiberaceae</taxon>
        <taxon>Zingiber</taxon>
    </lineage>
</organism>
<keyword evidence="1" id="KW-0560">Oxidoreductase</keyword>
<dbReference type="PROSITE" id="PS51471">
    <property type="entry name" value="FE2OG_OXY"/>
    <property type="match status" value="1"/>
</dbReference>